<gene>
    <name evidence="4" type="primary">LOC108632842</name>
</gene>
<feature type="signal peptide" evidence="2">
    <location>
        <begin position="1"/>
        <end position="21"/>
    </location>
</feature>
<accession>A0AAJ7W827</accession>
<evidence type="ECO:0000256" key="2">
    <source>
        <dbReference type="SAM" id="SignalP"/>
    </source>
</evidence>
<dbReference type="GeneID" id="108632842"/>
<keyword evidence="2" id="KW-0732">Signal</keyword>
<protein>
    <submittedName>
        <fullName evidence="4">Uncharacterized protein LOC108632842</fullName>
    </submittedName>
</protein>
<proteinExistence type="predicted"/>
<name>A0AAJ7W827_9HYME</name>
<evidence type="ECO:0000313" key="4">
    <source>
        <dbReference type="RefSeq" id="XP_026666656.1"/>
    </source>
</evidence>
<dbReference type="KEGG" id="ccal:108632842"/>
<dbReference type="Proteomes" id="UP000694925">
    <property type="component" value="Unplaced"/>
</dbReference>
<organism evidence="3 4">
    <name type="scientific">Ceratina calcarata</name>
    <dbReference type="NCBI Taxonomy" id="156304"/>
    <lineage>
        <taxon>Eukaryota</taxon>
        <taxon>Metazoa</taxon>
        <taxon>Ecdysozoa</taxon>
        <taxon>Arthropoda</taxon>
        <taxon>Hexapoda</taxon>
        <taxon>Insecta</taxon>
        <taxon>Pterygota</taxon>
        <taxon>Neoptera</taxon>
        <taxon>Endopterygota</taxon>
        <taxon>Hymenoptera</taxon>
        <taxon>Apocrita</taxon>
        <taxon>Aculeata</taxon>
        <taxon>Apoidea</taxon>
        <taxon>Anthophila</taxon>
        <taxon>Apidae</taxon>
        <taxon>Ceratina</taxon>
        <taxon>Zadontomerus</taxon>
    </lineage>
</organism>
<dbReference type="AlphaFoldDB" id="A0AAJ7W827"/>
<sequence length="593" mass="67283">MFFKPVLFLFSLSSIVPFSISGPNNSSISYRSSQTNPNEFVLVNPEQVPQLEKTIRYFFSELAEPVNQPIILRSTSANDLQSTIRGICTCARKRIADLAGDCGLTTSVQLYKQNTNDDSLSEDWYSETLLQSAYLVQDLSNVINEASSTYELYVGNGNETSQGNKKNFGFEYLGVVEDASDMSESLAQCLLKMASRQTNKSSFNLGQSVLNLLKNIPKSRFKTIKPKMSKIPDQSGLLKNGKYKPWQIYFCFTAMTEQGINFNECMNELQTLETCLKDFREQSNNATYEFEVKPWTKAIRQLSDCKIQDKHGKVEVSCKSFKRMPKKIKRKTRYVFEKLLDKKISAGSPLHRAVDDLGETLSKTERGRRFVDELCQYASIYESGQKKVKKSLKLAKKNKKAMKRYKEDLKALETYKKGILRRSFGTMKRLHRSAVDFEKFFAMGMKDTFNEAWQGHVNVLTSLMGWMTKLLDLHASGESSPVTPGIPSDPASGDSNDDDDSNPNSVQMYARSKSEMARDVDDSMNVLMKSMNSLSKRRGIEEKNMLAFLADDLLLVSMVMQTISFVSSLFCSDYTAYEETTQASDEWVNPFEQ</sequence>
<reference evidence="4" key="1">
    <citation type="submission" date="2025-08" db="UniProtKB">
        <authorList>
            <consortium name="RefSeq"/>
        </authorList>
    </citation>
    <scope>IDENTIFICATION</scope>
    <source>
        <tissue evidence="4">Whole body</tissue>
    </source>
</reference>
<feature type="chain" id="PRO_5042479525" evidence="2">
    <location>
        <begin position="22"/>
        <end position="593"/>
    </location>
</feature>
<keyword evidence="3" id="KW-1185">Reference proteome</keyword>
<feature type="region of interest" description="Disordered" evidence="1">
    <location>
        <begin position="478"/>
        <end position="506"/>
    </location>
</feature>
<dbReference type="RefSeq" id="XP_026666656.1">
    <property type="nucleotide sequence ID" value="XM_026810855.1"/>
</dbReference>
<evidence type="ECO:0000256" key="1">
    <source>
        <dbReference type="SAM" id="MobiDB-lite"/>
    </source>
</evidence>
<evidence type="ECO:0000313" key="3">
    <source>
        <dbReference type="Proteomes" id="UP000694925"/>
    </source>
</evidence>